<keyword evidence="4" id="KW-1185">Reference proteome</keyword>
<reference evidence="3" key="1">
    <citation type="submission" date="2023-06" db="EMBL/GenBank/DDBJ databases">
        <authorList>
            <person name="Noh H."/>
        </authorList>
    </citation>
    <scope>NUCLEOTIDE SEQUENCE</scope>
    <source>
        <strain evidence="3">DUCC20226</strain>
    </source>
</reference>
<feature type="domain" description="Prion-inhibition and propagation HeLo" evidence="2">
    <location>
        <begin position="6"/>
        <end position="175"/>
    </location>
</feature>
<sequence length="325" mass="35926">MAEAAGLAIGAVALVSLFQTAIELLEYFEAGRGLASDSELAATKLSLLEARLRQWGDDLQVEYPGQEDGGLRTRWADEGGLVTRSLEGISEILGNASQLSEKYGLHKKRRLVWHSNIPLLYPILHRADIPISSPRKSSRISPSIRRQAVWAIKDKKRFESLISDLDFFITNLEKVSGRLLKLDCADCDGLAQSNNSPESTMASNTPNDFMRSLTGDRHRRQGYSGATQTTSTSSDTSTKSASVARPETHHHFVNVNASGEAFQPLGDIDSESNYKHKYQHIDAKDSAFQPCGNSKSPGLIDLLKQHQEGFKNRPTTQHSHGNRRQ</sequence>
<feature type="region of interest" description="Disordered" evidence="1">
    <location>
        <begin position="286"/>
        <end position="325"/>
    </location>
</feature>
<name>A0AAD9SUB7_PHOAM</name>
<dbReference type="EMBL" id="JAUJFL010000001">
    <property type="protein sequence ID" value="KAK2615884.1"/>
    <property type="molecule type" value="Genomic_DNA"/>
</dbReference>
<comment type="caution">
    <text evidence="3">The sequence shown here is derived from an EMBL/GenBank/DDBJ whole genome shotgun (WGS) entry which is preliminary data.</text>
</comment>
<proteinExistence type="predicted"/>
<evidence type="ECO:0000256" key="1">
    <source>
        <dbReference type="SAM" id="MobiDB-lite"/>
    </source>
</evidence>
<feature type="region of interest" description="Disordered" evidence="1">
    <location>
        <begin position="191"/>
        <end position="245"/>
    </location>
</feature>
<feature type="compositionally biased region" description="Polar residues" evidence="1">
    <location>
        <begin position="191"/>
        <end position="207"/>
    </location>
</feature>
<evidence type="ECO:0000313" key="4">
    <source>
        <dbReference type="Proteomes" id="UP001265746"/>
    </source>
</evidence>
<protein>
    <recommendedName>
        <fullName evidence="2">Prion-inhibition and propagation HeLo domain-containing protein</fullName>
    </recommendedName>
</protein>
<organism evidence="3 4">
    <name type="scientific">Phomopsis amygdali</name>
    <name type="common">Fusicoccum amygdali</name>
    <dbReference type="NCBI Taxonomy" id="1214568"/>
    <lineage>
        <taxon>Eukaryota</taxon>
        <taxon>Fungi</taxon>
        <taxon>Dikarya</taxon>
        <taxon>Ascomycota</taxon>
        <taxon>Pezizomycotina</taxon>
        <taxon>Sordariomycetes</taxon>
        <taxon>Sordariomycetidae</taxon>
        <taxon>Diaporthales</taxon>
        <taxon>Diaporthaceae</taxon>
        <taxon>Diaporthe</taxon>
    </lineage>
</organism>
<dbReference type="Pfam" id="PF14479">
    <property type="entry name" value="HeLo"/>
    <property type="match status" value="1"/>
</dbReference>
<dbReference type="Proteomes" id="UP001265746">
    <property type="component" value="Unassembled WGS sequence"/>
</dbReference>
<evidence type="ECO:0000259" key="2">
    <source>
        <dbReference type="Pfam" id="PF14479"/>
    </source>
</evidence>
<accession>A0AAD9SUB7</accession>
<feature type="compositionally biased region" description="Low complexity" evidence="1">
    <location>
        <begin position="227"/>
        <end position="242"/>
    </location>
</feature>
<dbReference type="AlphaFoldDB" id="A0AAD9SUB7"/>
<dbReference type="InterPro" id="IPR038305">
    <property type="entry name" value="HeLo_sf"/>
</dbReference>
<gene>
    <name evidence="3" type="ORF">N8I77_002607</name>
</gene>
<dbReference type="InterPro" id="IPR029498">
    <property type="entry name" value="HeLo_dom"/>
</dbReference>
<dbReference type="Gene3D" id="1.20.120.1020">
    <property type="entry name" value="Prion-inhibition and propagation, HeLo domain"/>
    <property type="match status" value="1"/>
</dbReference>
<evidence type="ECO:0000313" key="3">
    <source>
        <dbReference type="EMBL" id="KAK2615884.1"/>
    </source>
</evidence>